<comment type="similarity">
    <text evidence="2">Belongs to the fibroblast growth factor-binding protein family.</text>
</comment>
<evidence type="ECO:0000313" key="8">
    <source>
        <dbReference type="Ensembl" id="ENSGMOP00000065304.1"/>
    </source>
</evidence>
<organism evidence="8 9">
    <name type="scientific">Gadus morhua</name>
    <name type="common">Atlantic cod</name>
    <dbReference type="NCBI Taxonomy" id="8049"/>
    <lineage>
        <taxon>Eukaryota</taxon>
        <taxon>Metazoa</taxon>
        <taxon>Chordata</taxon>
        <taxon>Craniata</taxon>
        <taxon>Vertebrata</taxon>
        <taxon>Euteleostomi</taxon>
        <taxon>Actinopterygii</taxon>
        <taxon>Neopterygii</taxon>
        <taxon>Teleostei</taxon>
        <taxon>Neoteleostei</taxon>
        <taxon>Acanthomorphata</taxon>
        <taxon>Zeiogadaria</taxon>
        <taxon>Gadariae</taxon>
        <taxon>Gadiformes</taxon>
        <taxon>Gadoidei</taxon>
        <taxon>Gadidae</taxon>
        <taxon>Gadus</taxon>
    </lineage>
</organism>
<sequence>QRVLRNYLAGRRELLAGDRETEPVRVRGSGRADRGMRSTEPKGKFSTKNSLQCTWASKKERDVVKLRISCENSEEAPARDGVSSMKVCEYVGKPARCPAYISNPAGFWKQVSRTLKKMEGQLCKDTRAMVRASMCKRAPREVHFKLGPGGPRADHETTTMRASQCTPVNKANRGEEYCSGPWSSVCSFFFSMLDSAEC</sequence>
<dbReference type="PANTHER" id="PTHR15258">
    <property type="entry name" value="FGF BINDING PROTEIN-RELATED"/>
    <property type="match status" value="1"/>
</dbReference>
<reference evidence="8" key="2">
    <citation type="submission" date="2025-09" db="UniProtKB">
        <authorList>
            <consortium name="Ensembl"/>
        </authorList>
    </citation>
    <scope>IDENTIFICATION</scope>
</reference>
<evidence type="ECO:0000256" key="3">
    <source>
        <dbReference type="ARBA" id="ARBA00022525"/>
    </source>
</evidence>
<evidence type="ECO:0000256" key="7">
    <source>
        <dbReference type="SAM" id="MobiDB-lite"/>
    </source>
</evidence>
<dbReference type="GO" id="GO:0019838">
    <property type="term" value="F:growth factor binding"/>
    <property type="evidence" value="ECO:0007669"/>
    <property type="project" value="UniProtKB-KW"/>
</dbReference>
<evidence type="ECO:0000256" key="2">
    <source>
        <dbReference type="ARBA" id="ARBA00008326"/>
    </source>
</evidence>
<feature type="compositionally biased region" description="Basic and acidic residues" evidence="7">
    <location>
        <begin position="20"/>
        <end position="43"/>
    </location>
</feature>
<reference evidence="8" key="1">
    <citation type="submission" date="2025-08" db="UniProtKB">
        <authorList>
            <consortium name="Ensembl"/>
        </authorList>
    </citation>
    <scope>IDENTIFICATION</scope>
</reference>
<evidence type="ECO:0000256" key="1">
    <source>
        <dbReference type="ARBA" id="ARBA00004613"/>
    </source>
</evidence>
<dbReference type="InterPro" id="IPR010510">
    <property type="entry name" value="FGF1-bd"/>
</dbReference>
<accession>A0A8C5CZD8</accession>
<keyword evidence="4" id="KW-0732">Signal</keyword>
<protein>
    <submittedName>
        <fullName evidence="8">Fibroblast growth factor binding protein 1b</fullName>
    </submittedName>
</protein>
<keyword evidence="3" id="KW-0964">Secreted</keyword>
<dbReference type="Pfam" id="PF06473">
    <property type="entry name" value="FGF-BP1"/>
    <property type="match status" value="1"/>
</dbReference>
<dbReference type="Ensembl" id="ENSGMOT00000067307.1">
    <property type="protein sequence ID" value="ENSGMOP00000065304.1"/>
    <property type="gene ID" value="ENSGMOG00000026273.1"/>
</dbReference>
<dbReference type="GO" id="GO:0005576">
    <property type="term" value="C:extracellular region"/>
    <property type="evidence" value="ECO:0007669"/>
    <property type="project" value="UniProtKB-SubCell"/>
</dbReference>
<evidence type="ECO:0000256" key="6">
    <source>
        <dbReference type="ARBA" id="ARBA00023183"/>
    </source>
</evidence>
<dbReference type="GeneTree" id="ENSGT00940000154372"/>
<keyword evidence="6" id="KW-0340">Growth factor binding</keyword>
<dbReference type="Proteomes" id="UP000694546">
    <property type="component" value="Chromosome 3"/>
</dbReference>
<dbReference type="GO" id="GO:0007267">
    <property type="term" value="P:cell-cell signaling"/>
    <property type="evidence" value="ECO:0007669"/>
    <property type="project" value="TreeGrafter"/>
</dbReference>
<dbReference type="AlphaFoldDB" id="A0A8C5CZD8"/>
<comment type="subcellular location">
    <subcellularLocation>
        <location evidence="1">Secreted</location>
    </subcellularLocation>
</comment>
<evidence type="ECO:0000256" key="4">
    <source>
        <dbReference type="ARBA" id="ARBA00022729"/>
    </source>
</evidence>
<evidence type="ECO:0000313" key="9">
    <source>
        <dbReference type="Proteomes" id="UP000694546"/>
    </source>
</evidence>
<name>A0A8C5CZD8_GADMO</name>
<feature type="region of interest" description="Disordered" evidence="7">
    <location>
        <begin position="20"/>
        <end position="47"/>
    </location>
</feature>
<proteinExistence type="inferred from homology"/>
<dbReference type="OMA" id="RLSVKCE"/>
<keyword evidence="5" id="KW-1015">Disulfide bond</keyword>
<evidence type="ECO:0000256" key="5">
    <source>
        <dbReference type="ARBA" id="ARBA00023157"/>
    </source>
</evidence>
<keyword evidence="9" id="KW-1185">Reference proteome</keyword>